<evidence type="ECO:0000313" key="1">
    <source>
        <dbReference type="EMBL" id="KAI6086094.1"/>
    </source>
</evidence>
<protein>
    <submittedName>
        <fullName evidence="1">Uncharacterized protein</fullName>
    </submittedName>
</protein>
<gene>
    <name evidence="1" type="ORF">F4821DRAFT_278948</name>
</gene>
<name>A0ACC0D037_9PEZI</name>
<accession>A0ACC0D037</accession>
<proteinExistence type="predicted"/>
<dbReference type="Proteomes" id="UP001497680">
    <property type="component" value="Unassembled WGS sequence"/>
</dbReference>
<sequence>MAQVNYIAPVHSQAHDDATITLLTHIPGFDISQCRRVPRGTDLYAMKEIVLNGQTFNSPDAHLTGVGSLFVWAYIARRKYGYSGDLLWPLMWQIAPYHRQTYRYATHLTLKVAMEFYYDGLKNVLRSREGFAARSDTMNTPWVAYIWTAVARWAELVENIQYQVVVLPKSTLMAMAELDAVKEENRRLQALVEAAEDTTKK</sequence>
<organism evidence="1 2">
    <name type="scientific">Hypoxylon rubiginosum</name>
    <dbReference type="NCBI Taxonomy" id="110542"/>
    <lineage>
        <taxon>Eukaryota</taxon>
        <taxon>Fungi</taxon>
        <taxon>Dikarya</taxon>
        <taxon>Ascomycota</taxon>
        <taxon>Pezizomycotina</taxon>
        <taxon>Sordariomycetes</taxon>
        <taxon>Xylariomycetidae</taxon>
        <taxon>Xylariales</taxon>
        <taxon>Hypoxylaceae</taxon>
        <taxon>Hypoxylon</taxon>
    </lineage>
</organism>
<comment type="caution">
    <text evidence="1">The sequence shown here is derived from an EMBL/GenBank/DDBJ whole genome shotgun (WGS) entry which is preliminary data.</text>
</comment>
<reference evidence="1 2" key="1">
    <citation type="journal article" date="2022" name="New Phytol.">
        <title>Ecological generalism drives hyperdiversity of secondary metabolite gene clusters in xylarialean endophytes.</title>
        <authorList>
            <person name="Franco M.E.E."/>
            <person name="Wisecaver J.H."/>
            <person name="Arnold A.E."/>
            <person name="Ju Y.M."/>
            <person name="Slot J.C."/>
            <person name="Ahrendt S."/>
            <person name="Moore L.P."/>
            <person name="Eastman K.E."/>
            <person name="Scott K."/>
            <person name="Konkel Z."/>
            <person name="Mondo S.J."/>
            <person name="Kuo A."/>
            <person name="Hayes R.D."/>
            <person name="Haridas S."/>
            <person name="Andreopoulos B."/>
            <person name="Riley R."/>
            <person name="LaButti K."/>
            <person name="Pangilinan J."/>
            <person name="Lipzen A."/>
            <person name="Amirebrahimi M."/>
            <person name="Yan J."/>
            <person name="Adam C."/>
            <person name="Keymanesh K."/>
            <person name="Ng V."/>
            <person name="Louie K."/>
            <person name="Northen T."/>
            <person name="Drula E."/>
            <person name="Henrissat B."/>
            <person name="Hsieh H.M."/>
            <person name="Youens-Clark K."/>
            <person name="Lutzoni F."/>
            <person name="Miadlikowska J."/>
            <person name="Eastwood D.C."/>
            <person name="Hamelin R.C."/>
            <person name="Grigoriev I.V."/>
            <person name="U'Ren J.M."/>
        </authorList>
    </citation>
    <scope>NUCLEOTIDE SEQUENCE [LARGE SCALE GENOMIC DNA]</scope>
    <source>
        <strain evidence="1 2">ER1909</strain>
    </source>
</reference>
<keyword evidence="2" id="KW-1185">Reference proteome</keyword>
<evidence type="ECO:0000313" key="2">
    <source>
        <dbReference type="Proteomes" id="UP001497680"/>
    </source>
</evidence>
<dbReference type="EMBL" id="MU394319">
    <property type="protein sequence ID" value="KAI6086094.1"/>
    <property type="molecule type" value="Genomic_DNA"/>
</dbReference>